<dbReference type="InterPro" id="IPR036396">
    <property type="entry name" value="Cyt_P450_sf"/>
</dbReference>
<evidence type="ECO:0000256" key="12">
    <source>
        <dbReference type="ARBA" id="ARBA00023033"/>
    </source>
</evidence>
<keyword evidence="9" id="KW-0492">Microsome</keyword>
<dbReference type="InterPro" id="IPR017972">
    <property type="entry name" value="Cyt_P450_CS"/>
</dbReference>
<comment type="subcellular location">
    <subcellularLocation>
        <location evidence="4">Endoplasmic reticulum membrane</location>
        <topology evidence="4">Peripheral membrane protein</topology>
    </subcellularLocation>
    <subcellularLocation>
        <location evidence="3">Microsome membrane</location>
        <topology evidence="3">Peripheral membrane protein</topology>
    </subcellularLocation>
</comment>
<evidence type="ECO:0000256" key="13">
    <source>
        <dbReference type="ARBA" id="ARBA00023136"/>
    </source>
</evidence>
<reference evidence="16 17" key="1">
    <citation type="journal article" date="2024" name="Insects">
        <title>An Improved Chromosome-Level Genome Assembly of the Firefly Pyrocoelia pectoralis.</title>
        <authorList>
            <person name="Fu X."/>
            <person name="Meyer-Rochow V.B."/>
            <person name="Ballantyne L."/>
            <person name="Zhu X."/>
        </authorList>
    </citation>
    <scope>NUCLEOTIDE SEQUENCE [LARGE SCALE GENOMIC DNA]</scope>
    <source>
        <strain evidence="16">XCY_ONT2</strain>
    </source>
</reference>
<dbReference type="InterPro" id="IPR050476">
    <property type="entry name" value="Insect_CytP450_Detox"/>
</dbReference>
<dbReference type="InterPro" id="IPR001128">
    <property type="entry name" value="Cyt_P450"/>
</dbReference>
<dbReference type="SUPFAM" id="SSF48264">
    <property type="entry name" value="Cytochrome P450"/>
    <property type="match status" value="1"/>
</dbReference>
<dbReference type="PROSITE" id="PS00086">
    <property type="entry name" value="CYTOCHROME_P450"/>
    <property type="match status" value="1"/>
</dbReference>
<evidence type="ECO:0000256" key="8">
    <source>
        <dbReference type="ARBA" id="ARBA00022824"/>
    </source>
</evidence>
<dbReference type="EMBL" id="JAVRBK010000005">
    <property type="protein sequence ID" value="KAK5644026.1"/>
    <property type="molecule type" value="Genomic_DNA"/>
</dbReference>
<evidence type="ECO:0000313" key="17">
    <source>
        <dbReference type="Proteomes" id="UP001329430"/>
    </source>
</evidence>
<evidence type="ECO:0000256" key="2">
    <source>
        <dbReference type="ARBA" id="ARBA00003690"/>
    </source>
</evidence>
<evidence type="ECO:0000313" key="16">
    <source>
        <dbReference type="EMBL" id="KAK5644026.1"/>
    </source>
</evidence>
<evidence type="ECO:0008006" key="18">
    <source>
        <dbReference type="Google" id="ProtNLM"/>
    </source>
</evidence>
<gene>
    <name evidence="16" type="ORF">RI129_007871</name>
</gene>
<evidence type="ECO:0000256" key="3">
    <source>
        <dbReference type="ARBA" id="ARBA00004174"/>
    </source>
</evidence>
<keyword evidence="10 15" id="KW-0560">Oxidoreductase</keyword>
<dbReference type="InterPro" id="IPR002403">
    <property type="entry name" value="Cyt_P450_E_grp-IV"/>
</dbReference>
<dbReference type="PRINTS" id="PR00465">
    <property type="entry name" value="EP450IV"/>
</dbReference>
<keyword evidence="8" id="KW-0256">Endoplasmic reticulum</keyword>
<evidence type="ECO:0000256" key="9">
    <source>
        <dbReference type="ARBA" id="ARBA00022848"/>
    </source>
</evidence>
<keyword evidence="13" id="KW-0472">Membrane</keyword>
<evidence type="ECO:0000256" key="14">
    <source>
        <dbReference type="PIRSR" id="PIRSR602403-1"/>
    </source>
</evidence>
<dbReference type="PRINTS" id="PR00385">
    <property type="entry name" value="P450"/>
</dbReference>
<dbReference type="GO" id="GO:0016705">
    <property type="term" value="F:oxidoreductase activity, acting on paired donors, with incorporation or reduction of molecular oxygen"/>
    <property type="evidence" value="ECO:0007669"/>
    <property type="project" value="InterPro"/>
</dbReference>
<evidence type="ECO:0000256" key="7">
    <source>
        <dbReference type="ARBA" id="ARBA00022723"/>
    </source>
</evidence>
<comment type="function">
    <text evidence="2">May be involved in the metabolism of insect hormones and in the breakdown of synthetic insecticides.</text>
</comment>
<dbReference type="Proteomes" id="UP001329430">
    <property type="component" value="Chromosome 5"/>
</dbReference>
<keyword evidence="6 14" id="KW-0349">Heme</keyword>
<comment type="cofactor">
    <cofactor evidence="1 14">
        <name>heme</name>
        <dbReference type="ChEBI" id="CHEBI:30413"/>
    </cofactor>
</comment>
<evidence type="ECO:0000256" key="10">
    <source>
        <dbReference type="ARBA" id="ARBA00023002"/>
    </source>
</evidence>
<accession>A0AAN7VF99</accession>
<keyword evidence="17" id="KW-1185">Reference proteome</keyword>
<dbReference type="GO" id="GO:0004497">
    <property type="term" value="F:monooxygenase activity"/>
    <property type="evidence" value="ECO:0007669"/>
    <property type="project" value="UniProtKB-KW"/>
</dbReference>
<sequence length="293" mass="33774">MSISMMGGVKHILAKLFPRLLKIMGAKVYSKEAREFFITIIKQSIKMRYEHEFSGPDVINTLLQLYNVEKTRLDIISERIVEDITAQALLLYYTGYETTTFTLSMLVYEIILNGGIQTKLYEEIVGTLKRFNGTVSYDAIMAMEYLDNVVKETLRLHTPTSLLDRRAMSDYEIESEDPNEKTLLVKKGTPVWILQKAIHLDPNNFPNPEKFDPDRFSYGNKQNIKNYSHIPFGSGPRSCLGYRHGMTVVKLVITELLLNYELLPTNNTYVENSSKTYNVINHGIWVELSPRRE</sequence>
<proteinExistence type="inferred from homology"/>
<protein>
    <recommendedName>
        <fullName evidence="18">Cytochrome P450</fullName>
    </recommendedName>
</protein>
<dbReference type="GO" id="GO:0005789">
    <property type="term" value="C:endoplasmic reticulum membrane"/>
    <property type="evidence" value="ECO:0007669"/>
    <property type="project" value="UniProtKB-SubCell"/>
</dbReference>
<dbReference type="AlphaFoldDB" id="A0AAN7VF99"/>
<evidence type="ECO:0000256" key="6">
    <source>
        <dbReference type="ARBA" id="ARBA00022617"/>
    </source>
</evidence>
<feature type="binding site" description="axial binding residue" evidence="14">
    <location>
        <position position="239"/>
    </location>
    <ligand>
        <name>heme</name>
        <dbReference type="ChEBI" id="CHEBI:30413"/>
    </ligand>
    <ligandPart>
        <name>Fe</name>
        <dbReference type="ChEBI" id="CHEBI:18248"/>
    </ligandPart>
</feature>
<evidence type="ECO:0000256" key="4">
    <source>
        <dbReference type="ARBA" id="ARBA00004406"/>
    </source>
</evidence>
<comment type="similarity">
    <text evidence="5 15">Belongs to the cytochrome P450 family.</text>
</comment>
<dbReference type="GO" id="GO:0005506">
    <property type="term" value="F:iron ion binding"/>
    <property type="evidence" value="ECO:0007669"/>
    <property type="project" value="InterPro"/>
</dbReference>
<evidence type="ECO:0000256" key="5">
    <source>
        <dbReference type="ARBA" id="ARBA00010617"/>
    </source>
</evidence>
<evidence type="ECO:0000256" key="15">
    <source>
        <dbReference type="RuleBase" id="RU000461"/>
    </source>
</evidence>
<evidence type="ECO:0000256" key="1">
    <source>
        <dbReference type="ARBA" id="ARBA00001971"/>
    </source>
</evidence>
<keyword evidence="7 14" id="KW-0479">Metal-binding</keyword>
<comment type="caution">
    <text evidence="16">The sequence shown here is derived from an EMBL/GenBank/DDBJ whole genome shotgun (WGS) entry which is preliminary data.</text>
</comment>
<name>A0AAN7VF99_9COLE</name>
<keyword evidence="12 15" id="KW-0503">Monooxygenase</keyword>
<dbReference type="GO" id="GO:0020037">
    <property type="term" value="F:heme binding"/>
    <property type="evidence" value="ECO:0007669"/>
    <property type="project" value="InterPro"/>
</dbReference>
<organism evidence="16 17">
    <name type="scientific">Pyrocoelia pectoralis</name>
    <dbReference type="NCBI Taxonomy" id="417401"/>
    <lineage>
        <taxon>Eukaryota</taxon>
        <taxon>Metazoa</taxon>
        <taxon>Ecdysozoa</taxon>
        <taxon>Arthropoda</taxon>
        <taxon>Hexapoda</taxon>
        <taxon>Insecta</taxon>
        <taxon>Pterygota</taxon>
        <taxon>Neoptera</taxon>
        <taxon>Endopterygota</taxon>
        <taxon>Coleoptera</taxon>
        <taxon>Polyphaga</taxon>
        <taxon>Elateriformia</taxon>
        <taxon>Elateroidea</taxon>
        <taxon>Lampyridae</taxon>
        <taxon>Lampyrinae</taxon>
        <taxon>Pyrocoelia</taxon>
    </lineage>
</organism>
<evidence type="ECO:0000256" key="11">
    <source>
        <dbReference type="ARBA" id="ARBA00023004"/>
    </source>
</evidence>
<dbReference type="Gene3D" id="1.10.630.10">
    <property type="entry name" value="Cytochrome P450"/>
    <property type="match status" value="1"/>
</dbReference>
<keyword evidence="11 14" id="KW-0408">Iron</keyword>
<dbReference type="PANTHER" id="PTHR24292">
    <property type="entry name" value="CYTOCHROME P450"/>
    <property type="match status" value="1"/>
</dbReference>
<dbReference type="PANTHER" id="PTHR24292:SF54">
    <property type="entry name" value="CYP9F3-RELATED"/>
    <property type="match status" value="1"/>
</dbReference>
<dbReference type="Pfam" id="PF00067">
    <property type="entry name" value="p450"/>
    <property type="match status" value="1"/>
</dbReference>